<feature type="region of interest" description="Disordered" evidence="1">
    <location>
        <begin position="166"/>
        <end position="213"/>
    </location>
</feature>
<organism evidence="2 3">
    <name type="scientific">Polyporus arcularius HHB13444</name>
    <dbReference type="NCBI Taxonomy" id="1314778"/>
    <lineage>
        <taxon>Eukaryota</taxon>
        <taxon>Fungi</taxon>
        <taxon>Dikarya</taxon>
        <taxon>Basidiomycota</taxon>
        <taxon>Agaricomycotina</taxon>
        <taxon>Agaricomycetes</taxon>
        <taxon>Polyporales</taxon>
        <taxon>Polyporaceae</taxon>
        <taxon>Polyporus</taxon>
    </lineage>
</organism>
<gene>
    <name evidence="2" type="ORF">K466DRAFT_665515</name>
</gene>
<dbReference type="InParanoid" id="A0A5C3P5R3"/>
<reference evidence="2 3" key="1">
    <citation type="journal article" date="2019" name="Nat. Ecol. Evol.">
        <title>Megaphylogeny resolves global patterns of mushroom evolution.</title>
        <authorList>
            <person name="Varga T."/>
            <person name="Krizsan K."/>
            <person name="Foldi C."/>
            <person name="Dima B."/>
            <person name="Sanchez-Garcia M."/>
            <person name="Sanchez-Ramirez S."/>
            <person name="Szollosi G.J."/>
            <person name="Szarkandi J.G."/>
            <person name="Papp V."/>
            <person name="Albert L."/>
            <person name="Andreopoulos W."/>
            <person name="Angelini C."/>
            <person name="Antonin V."/>
            <person name="Barry K.W."/>
            <person name="Bougher N.L."/>
            <person name="Buchanan P."/>
            <person name="Buyck B."/>
            <person name="Bense V."/>
            <person name="Catcheside P."/>
            <person name="Chovatia M."/>
            <person name="Cooper J."/>
            <person name="Damon W."/>
            <person name="Desjardin D."/>
            <person name="Finy P."/>
            <person name="Geml J."/>
            <person name="Haridas S."/>
            <person name="Hughes K."/>
            <person name="Justo A."/>
            <person name="Karasinski D."/>
            <person name="Kautmanova I."/>
            <person name="Kiss B."/>
            <person name="Kocsube S."/>
            <person name="Kotiranta H."/>
            <person name="LaButti K.M."/>
            <person name="Lechner B.E."/>
            <person name="Liimatainen K."/>
            <person name="Lipzen A."/>
            <person name="Lukacs Z."/>
            <person name="Mihaltcheva S."/>
            <person name="Morgado L.N."/>
            <person name="Niskanen T."/>
            <person name="Noordeloos M.E."/>
            <person name="Ohm R.A."/>
            <person name="Ortiz-Santana B."/>
            <person name="Ovrebo C."/>
            <person name="Racz N."/>
            <person name="Riley R."/>
            <person name="Savchenko A."/>
            <person name="Shiryaev A."/>
            <person name="Soop K."/>
            <person name="Spirin V."/>
            <person name="Szebenyi C."/>
            <person name="Tomsovsky M."/>
            <person name="Tulloss R.E."/>
            <person name="Uehling J."/>
            <person name="Grigoriev I.V."/>
            <person name="Vagvolgyi C."/>
            <person name="Papp T."/>
            <person name="Martin F.M."/>
            <person name="Miettinen O."/>
            <person name="Hibbett D.S."/>
            <person name="Nagy L.G."/>
        </authorList>
    </citation>
    <scope>NUCLEOTIDE SEQUENCE [LARGE SCALE GENOMIC DNA]</scope>
    <source>
        <strain evidence="2 3">HHB13444</strain>
    </source>
</reference>
<name>A0A5C3P5R3_9APHY</name>
<dbReference type="Proteomes" id="UP000308197">
    <property type="component" value="Unassembled WGS sequence"/>
</dbReference>
<protein>
    <submittedName>
        <fullName evidence="2">Uncharacterized protein</fullName>
    </submittedName>
</protein>
<evidence type="ECO:0000313" key="2">
    <source>
        <dbReference type="EMBL" id="TFK83898.1"/>
    </source>
</evidence>
<sequence length="602" mass="67638">MPGSAPQLSSSRRHRQLPGPSASTYAAIRIHPVDSVAAYDYPDIQEAARKISTKTYLVYLRLRLNLPTADDEWHPFEVVPIAPCLRPASERRGATPDMCTPIYPNTAHPSGHSSCKMDVRIQTRAEQFNNDAAFKLPPHSRVKLWDFMNQDLARMAQTRELHVTLGRAPSTHSSDGSEEQAGLDYDDVPEEESEEGATEDFASNEEGGRNDSVVFPTGNILQDLFKAGLLGNYESRHDLLPLVDLWFDLPEAIKQEDIPVPVDLFAERDANLNLPIPGRPWYAFDIVLIPTSLPPPDATRAATADMCMPIFPNTYHPEGRQPLQTEGTFPYDTCYHWSDDSLRMDVRVRARAEQFDDDIAIKLTADSRMKLRQYMGQDFACMQQMRAAQRSHSDPRVAHALAELPRTDSLKESPVAGDQADTVMSSREPSLARMDVATEHDTSRETDAASTVVSDRDVPSDHESVTLGEVIQDVLNAGIFGSFGDDQEVYPLVDLWLDLPATLKQEDIPDYKDLFKERDAVVELIMEGRRRHKEEAARRVREQEPAGMLEPPAEAQTVAQQERCRHGGLCPGRVLRGVRTGMRRIRAHISHLFRLPYMSVWP</sequence>
<evidence type="ECO:0000313" key="3">
    <source>
        <dbReference type="Proteomes" id="UP000308197"/>
    </source>
</evidence>
<dbReference type="STRING" id="1314778.A0A5C3P5R3"/>
<dbReference type="EMBL" id="ML211356">
    <property type="protein sequence ID" value="TFK83898.1"/>
    <property type="molecule type" value="Genomic_DNA"/>
</dbReference>
<feature type="compositionally biased region" description="Polar residues" evidence="1">
    <location>
        <begin position="1"/>
        <end position="10"/>
    </location>
</feature>
<accession>A0A5C3P5R3</accession>
<dbReference type="AlphaFoldDB" id="A0A5C3P5R3"/>
<feature type="region of interest" description="Disordered" evidence="1">
    <location>
        <begin position="536"/>
        <end position="555"/>
    </location>
</feature>
<feature type="region of interest" description="Disordered" evidence="1">
    <location>
        <begin position="1"/>
        <end position="23"/>
    </location>
</feature>
<feature type="region of interest" description="Disordered" evidence="1">
    <location>
        <begin position="404"/>
        <end position="461"/>
    </location>
</feature>
<evidence type="ECO:0000256" key="1">
    <source>
        <dbReference type="SAM" id="MobiDB-lite"/>
    </source>
</evidence>
<proteinExistence type="predicted"/>
<feature type="compositionally biased region" description="Basic and acidic residues" evidence="1">
    <location>
        <begin position="436"/>
        <end position="447"/>
    </location>
</feature>
<feature type="compositionally biased region" description="Acidic residues" evidence="1">
    <location>
        <begin position="184"/>
        <end position="198"/>
    </location>
</feature>
<keyword evidence="3" id="KW-1185">Reference proteome</keyword>